<dbReference type="InterPro" id="IPR050180">
    <property type="entry name" value="RNR_Ribonuclease"/>
</dbReference>
<comment type="catalytic activity">
    <reaction evidence="1 7">
        <text>Exonucleolytic cleavage in the 3'- to 5'-direction to yield nucleoside 5'-phosphates.</text>
        <dbReference type="EC" id="3.1.13.1"/>
    </reaction>
</comment>
<dbReference type="Pfam" id="PF00575">
    <property type="entry name" value="S1"/>
    <property type="match status" value="1"/>
</dbReference>
<evidence type="ECO:0000256" key="3">
    <source>
        <dbReference type="ARBA" id="ARBA00022722"/>
    </source>
</evidence>
<dbReference type="EC" id="3.1.13.1" evidence="7"/>
<feature type="compositionally biased region" description="Basic and acidic residues" evidence="8">
    <location>
        <begin position="743"/>
        <end position="758"/>
    </location>
</feature>
<accession>A0A4R3MCD4</accession>
<dbReference type="PANTHER" id="PTHR23355">
    <property type="entry name" value="RIBONUCLEASE"/>
    <property type="match status" value="1"/>
</dbReference>
<dbReference type="Pfam" id="PF17876">
    <property type="entry name" value="CSD2"/>
    <property type="match status" value="1"/>
</dbReference>
<comment type="caution">
    <text evidence="10">The sequence shown here is derived from an EMBL/GenBank/DDBJ whole genome shotgun (WGS) entry which is preliminary data.</text>
</comment>
<dbReference type="Gene3D" id="2.40.50.140">
    <property type="entry name" value="Nucleic acid-binding proteins"/>
    <property type="match status" value="1"/>
</dbReference>
<keyword evidence="5 7" id="KW-0269">Exonuclease</keyword>
<dbReference type="InterPro" id="IPR036388">
    <property type="entry name" value="WH-like_DNA-bd_sf"/>
</dbReference>
<dbReference type="PANTHER" id="PTHR23355:SF9">
    <property type="entry name" value="DIS3-LIKE EXONUCLEASE 2"/>
    <property type="match status" value="1"/>
</dbReference>
<feature type="region of interest" description="Disordered" evidence="8">
    <location>
        <begin position="733"/>
        <end position="758"/>
    </location>
</feature>
<dbReference type="PROSITE" id="PS01175">
    <property type="entry name" value="RIBONUCLEASE_II"/>
    <property type="match status" value="1"/>
</dbReference>
<dbReference type="Gene3D" id="1.10.10.10">
    <property type="entry name" value="Winged helix-like DNA-binding domain superfamily/Winged helix DNA-binding domain"/>
    <property type="match status" value="1"/>
</dbReference>
<name>A0A4R3MCD4_9HYPH</name>
<dbReference type="NCBIfam" id="TIGR02063">
    <property type="entry name" value="RNase_R"/>
    <property type="match status" value="1"/>
</dbReference>
<dbReference type="GO" id="GO:0008859">
    <property type="term" value="F:exoribonuclease II activity"/>
    <property type="evidence" value="ECO:0007669"/>
    <property type="project" value="UniProtKB-UniRule"/>
</dbReference>
<dbReference type="GO" id="GO:0006402">
    <property type="term" value="P:mRNA catabolic process"/>
    <property type="evidence" value="ECO:0007669"/>
    <property type="project" value="TreeGrafter"/>
</dbReference>
<evidence type="ECO:0000259" key="9">
    <source>
        <dbReference type="PROSITE" id="PS50126"/>
    </source>
</evidence>
<evidence type="ECO:0000256" key="5">
    <source>
        <dbReference type="ARBA" id="ARBA00022839"/>
    </source>
</evidence>
<evidence type="ECO:0000313" key="10">
    <source>
        <dbReference type="EMBL" id="TCT11354.1"/>
    </source>
</evidence>
<organism evidence="10 11">
    <name type="scientific">Tepidamorphus gemmatus</name>
    <dbReference type="NCBI Taxonomy" id="747076"/>
    <lineage>
        <taxon>Bacteria</taxon>
        <taxon>Pseudomonadati</taxon>
        <taxon>Pseudomonadota</taxon>
        <taxon>Alphaproteobacteria</taxon>
        <taxon>Hyphomicrobiales</taxon>
        <taxon>Tepidamorphaceae</taxon>
        <taxon>Tepidamorphus</taxon>
    </lineage>
</organism>
<comment type="function">
    <text evidence="7">3'-5' exoribonuclease that releases 5'-nucleoside monophosphates and is involved in maturation of structured RNAs.</text>
</comment>
<dbReference type="InterPro" id="IPR012340">
    <property type="entry name" value="NA-bd_OB-fold"/>
</dbReference>
<dbReference type="CDD" id="cd04471">
    <property type="entry name" value="S1_RNase_R"/>
    <property type="match status" value="1"/>
</dbReference>
<protein>
    <recommendedName>
        <fullName evidence="7">Ribonuclease R</fullName>
        <shortName evidence="7">RNase R</shortName>
        <ecNumber evidence="7">3.1.13.1</ecNumber>
    </recommendedName>
</protein>
<dbReference type="InterPro" id="IPR004476">
    <property type="entry name" value="RNase_II/RNase_R"/>
</dbReference>
<comment type="similarity">
    <text evidence="7">Belongs to the RNR ribonuclease family. RNase R subfamily.</text>
</comment>
<evidence type="ECO:0000256" key="1">
    <source>
        <dbReference type="ARBA" id="ARBA00001849"/>
    </source>
</evidence>
<evidence type="ECO:0000256" key="2">
    <source>
        <dbReference type="ARBA" id="ARBA00022490"/>
    </source>
</evidence>
<dbReference type="InterPro" id="IPR022966">
    <property type="entry name" value="RNase_II/R_CS"/>
</dbReference>
<dbReference type="SMART" id="SM00316">
    <property type="entry name" value="S1"/>
    <property type="match status" value="1"/>
</dbReference>
<dbReference type="InterPro" id="IPR001900">
    <property type="entry name" value="RNase_II/R"/>
</dbReference>
<dbReference type="Pfam" id="PF00773">
    <property type="entry name" value="RNB"/>
    <property type="match status" value="1"/>
</dbReference>
<dbReference type="PROSITE" id="PS50126">
    <property type="entry name" value="S1"/>
    <property type="match status" value="1"/>
</dbReference>
<dbReference type="InterPro" id="IPR003029">
    <property type="entry name" value="S1_domain"/>
</dbReference>
<dbReference type="RefSeq" id="WP_132806119.1">
    <property type="nucleotide sequence ID" value="NZ_SMAK01000004.1"/>
</dbReference>
<keyword evidence="4 7" id="KW-0378">Hydrolase</keyword>
<evidence type="ECO:0000256" key="4">
    <source>
        <dbReference type="ARBA" id="ARBA00022801"/>
    </source>
</evidence>
<keyword evidence="6 7" id="KW-0694">RNA-binding</keyword>
<dbReference type="GO" id="GO:0005829">
    <property type="term" value="C:cytosol"/>
    <property type="evidence" value="ECO:0007669"/>
    <property type="project" value="TreeGrafter"/>
</dbReference>
<gene>
    <name evidence="7" type="primary">rnr</name>
    <name evidence="10" type="ORF">EDC22_104111</name>
</gene>
<sequence length="758" mass="83258">MVKGRRSEGKVALPTREAILEFIRDHPGKAGKREIARAFGITSSDRIGLKALLKQMAEEGLVERRRKALKRPGHIAAVEELEVVSRTPEGDVVAIPTDWDEAEHGMPPRVLIMPERGRKARLQAPGVGDRILARIRDRADRDGGIAHEGRVIRILDRRPTTIVGVFEERPGGAGVVRSVDRKDRRDLIVAPGDSGNAEDGNLVRVEIRKSVRLGPPRAVVREVVGDLKSEKAVSLIAILTHGIPYEFPAEAIAEAQAAQPVGLQGRLDLRRLPLVTIDPSDAKDHDDAVHAAPDTDPANPGGHIITVAIADVAHYVRQGSALDRSARERGNSVYFPDRVVPMLPEELSSDLCSLRAGEDRAAIVAEIVVDANGRMRRHRFSRAVVRVAAGIDYVRAQDAIDGRTDGDTAAILDTVLRPLWAAFAAVAKARDAREPLELEIPERKLVLDGAGHVKKVTVPPRLDSHRLIEAFMILANVAAAETLEKRRMPLLYRVHDAPSPEKLAALSDFLATIGLKLPKAGVLLPRHFNGILRRVQGSEHERLVNEVILRSQAQAEYAAGNFGHFGLNLRRYAHFTSPIRRYADLIVHRALIRALDLGNDGLDDRTIDKLDEIAAHISATERRAMLAERETVDRLIADYLADRIGATFHGRITGVTRSGLFVRLDDTGADGFIPLSSLGADYYLHDEASQRVVGERTGETHRLGDEVEVRLVEAVPLAGALRFELLSEGAYLGSRSRPRPRRGSPERKAGRRGRPESR</sequence>
<comment type="subcellular location">
    <subcellularLocation>
        <location evidence="7">Cytoplasm</location>
    </subcellularLocation>
</comment>
<dbReference type="EMBL" id="SMAK01000004">
    <property type="protein sequence ID" value="TCT11354.1"/>
    <property type="molecule type" value="Genomic_DNA"/>
</dbReference>
<evidence type="ECO:0000256" key="6">
    <source>
        <dbReference type="ARBA" id="ARBA00022884"/>
    </source>
</evidence>
<evidence type="ECO:0000256" key="8">
    <source>
        <dbReference type="SAM" id="MobiDB-lite"/>
    </source>
</evidence>
<keyword evidence="2 7" id="KW-0963">Cytoplasm</keyword>
<dbReference type="HAMAP" id="MF_01895">
    <property type="entry name" value="RNase_R"/>
    <property type="match status" value="1"/>
</dbReference>
<dbReference type="NCBIfam" id="TIGR00358">
    <property type="entry name" value="3_prime_RNase"/>
    <property type="match status" value="1"/>
</dbReference>
<feature type="domain" description="S1 motif" evidence="9">
    <location>
        <begin position="645"/>
        <end position="726"/>
    </location>
</feature>
<dbReference type="InterPro" id="IPR011805">
    <property type="entry name" value="RNase_R"/>
</dbReference>
<keyword evidence="3 7" id="KW-0540">Nuclease</keyword>
<dbReference type="Proteomes" id="UP000295678">
    <property type="component" value="Unassembled WGS sequence"/>
</dbReference>
<dbReference type="GO" id="GO:0003723">
    <property type="term" value="F:RNA binding"/>
    <property type="evidence" value="ECO:0007669"/>
    <property type="project" value="UniProtKB-UniRule"/>
</dbReference>
<keyword evidence="11" id="KW-1185">Reference proteome</keyword>
<dbReference type="AlphaFoldDB" id="A0A4R3MCD4"/>
<dbReference type="OrthoDB" id="9764149at2"/>
<dbReference type="SUPFAM" id="SSF50249">
    <property type="entry name" value="Nucleic acid-binding proteins"/>
    <property type="match status" value="3"/>
</dbReference>
<proteinExistence type="inferred from homology"/>
<dbReference type="InterPro" id="IPR040476">
    <property type="entry name" value="CSD2"/>
</dbReference>
<dbReference type="SMART" id="SM00955">
    <property type="entry name" value="RNB"/>
    <property type="match status" value="1"/>
</dbReference>
<evidence type="ECO:0000313" key="11">
    <source>
        <dbReference type="Proteomes" id="UP000295678"/>
    </source>
</evidence>
<reference evidence="10 11" key="1">
    <citation type="submission" date="2019-03" db="EMBL/GenBank/DDBJ databases">
        <title>Genomic Encyclopedia of Type Strains, Phase IV (KMG-IV): sequencing the most valuable type-strain genomes for metagenomic binning, comparative biology and taxonomic classification.</title>
        <authorList>
            <person name="Goeker M."/>
        </authorList>
    </citation>
    <scope>NUCLEOTIDE SEQUENCE [LARGE SCALE GENOMIC DNA]</scope>
    <source>
        <strain evidence="10 11">DSM 19345</strain>
    </source>
</reference>
<evidence type="ECO:0000256" key="7">
    <source>
        <dbReference type="HAMAP-Rule" id="MF_01895"/>
    </source>
</evidence>